<evidence type="ECO:0000256" key="4">
    <source>
        <dbReference type="ARBA" id="ARBA00022679"/>
    </source>
</evidence>
<feature type="domain" description="Aminotransferase class I/classII large" evidence="8">
    <location>
        <begin position="38"/>
        <end position="397"/>
    </location>
</feature>
<keyword evidence="3 7" id="KW-0032">Aminotransferase</keyword>
<organism evidence="9 10">
    <name type="scientific">Paracoccus aerius</name>
    <dbReference type="NCBI Taxonomy" id="1915382"/>
    <lineage>
        <taxon>Bacteria</taxon>
        <taxon>Pseudomonadati</taxon>
        <taxon>Pseudomonadota</taxon>
        <taxon>Alphaproteobacteria</taxon>
        <taxon>Rhodobacterales</taxon>
        <taxon>Paracoccaceae</taxon>
        <taxon>Paracoccus</taxon>
    </lineage>
</organism>
<comment type="cofactor">
    <cofactor evidence="1 7">
        <name>pyridoxal 5'-phosphate</name>
        <dbReference type="ChEBI" id="CHEBI:597326"/>
    </cofactor>
</comment>
<dbReference type="PROSITE" id="PS00105">
    <property type="entry name" value="AA_TRANSFER_CLASS_1"/>
    <property type="match status" value="1"/>
</dbReference>
<proteinExistence type="inferred from homology"/>
<dbReference type="Gene3D" id="3.40.640.10">
    <property type="entry name" value="Type I PLP-dependent aspartate aminotransferase-like (Major domain)"/>
    <property type="match status" value="1"/>
</dbReference>
<dbReference type="RefSeq" id="WP_191311619.1">
    <property type="nucleotide sequence ID" value="NZ_BNCL01000014.1"/>
</dbReference>
<evidence type="ECO:0000259" key="8">
    <source>
        <dbReference type="Pfam" id="PF00155"/>
    </source>
</evidence>
<dbReference type="InterPro" id="IPR015422">
    <property type="entry name" value="PyrdxlP-dep_Trfase_small"/>
</dbReference>
<dbReference type="InterPro" id="IPR015421">
    <property type="entry name" value="PyrdxlP-dep_Trfase_major"/>
</dbReference>
<dbReference type="Pfam" id="PF00155">
    <property type="entry name" value="Aminotran_1_2"/>
    <property type="match status" value="1"/>
</dbReference>
<keyword evidence="10" id="KW-1185">Reference proteome</keyword>
<dbReference type="EMBL" id="JAESHT010000014">
    <property type="protein sequence ID" value="MBL3674807.1"/>
    <property type="molecule type" value="Genomic_DNA"/>
</dbReference>
<dbReference type="CDD" id="cd00609">
    <property type="entry name" value="AAT_like"/>
    <property type="match status" value="1"/>
</dbReference>
<evidence type="ECO:0000256" key="6">
    <source>
        <dbReference type="ARBA" id="ARBA00049185"/>
    </source>
</evidence>
<evidence type="ECO:0000313" key="9">
    <source>
        <dbReference type="EMBL" id="MBL3674807.1"/>
    </source>
</evidence>
<evidence type="ECO:0000256" key="5">
    <source>
        <dbReference type="ARBA" id="ARBA00022898"/>
    </source>
</evidence>
<reference evidence="9 10" key="1">
    <citation type="submission" date="2021-01" db="EMBL/GenBank/DDBJ databases">
        <title>011410 draft genome.</title>
        <authorList>
            <person name="Lang L."/>
        </authorList>
    </citation>
    <scope>NUCLEOTIDE SEQUENCE [LARGE SCALE GENOMIC DNA]</scope>
    <source>
        <strain evidence="9 10">KCTC 42845</strain>
    </source>
</reference>
<gene>
    <name evidence="9" type="ORF">JL111_15090</name>
</gene>
<dbReference type="PANTHER" id="PTHR46383:SF1">
    <property type="entry name" value="ASPARTATE AMINOTRANSFERASE"/>
    <property type="match status" value="1"/>
</dbReference>
<dbReference type="InterPro" id="IPR015424">
    <property type="entry name" value="PyrdxlP-dep_Trfase"/>
</dbReference>
<dbReference type="InterPro" id="IPR004839">
    <property type="entry name" value="Aminotransferase_I/II_large"/>
</dbReference>
<accession>A0ABS1S7V1</accession>
<protein>
    <recommendedName>
        <fullName evidence="7">Aminotransferase</fullName>
        <ecNumber evidence="7">2.6.1.-</ecNumber>
    </recommendedName>
</protein>
<dbReference type="EC" id="2.6.1.-" evidence="7"/>
<evidence type="ECO:0000256" key="2">
    <source>
        <dbReference type="ARBA" id="ARBA00007441"/>
    </source>
</evidence>
<sequence>MDISSKSFRPAERIADLGVSEILAITARAAALKREGRPVIILGAGEPDFDTPDHIKEAAIAAIREGQTKYTVLDGSPAMKRAIRDKFRRENGLEFRVDEVTAAAGAKQILYNAMMASLNEGDEVIIPTPCWTSYFDIVRIAGGVPVAVPCDDSTGFRLTADALDAAITPRTRWLLLNSPSNPTGSAYGENDYRPLIEVLNRNPHVWLMVDDMYEHILYDGFRFVTPAALDTGLRNRCLTVNGVSKAYAMTGWRLGYAGGPAPLIAGMAVVQSQSTSCPSSVTQAAAIAALDGPQDFLAERTASFAARRDLVVDALNAIDGITCRKPEGAFYAFASCEGLIGRATSQGRRLDSDRDFCAWLLEAADVAVVPGACFGLSGYFRISYATSEQELREALARTAKACAALMHQTENA</sequence>
<dbReference type="InterPro" id="IPR004838">
    <property type="entry name" value="NHTrfase_class1_PyrdxlP-BS"/>
</dbReference>
<dbReference type="GO" id="GO:0008483">
    <property type="term" value="F:transaminase activity"/>
    <property type="evidence" value="ECO:0007669"/>
    <property type="project" value="UniProtKB-KW"/>
</dbReference>
<evidence type="ECO:0000313" key="10">
    <source>
        <dbReference type="Proteomes" id="UP000644749"/>
    </source>
</evidence>
<evidence type="ECO:0000256" key="1">
    <source>
        <dbReference type="ARBA" id="ARBA00001933"/>
    </source>
</evidence>
<comment type="catalytic activity">
    <reaction evidence="6">
        <text>L-aspartate + 2-oxoglutarate = oxaloacetate + L-glutamate</text>
        <dbReference type="Rhea" id="RHEA:21824"/>
        <dbReference type="ChEBI" id="CHEBI:16452"/>
        <dbReference type="ChEBI" id="CHEBI:16810"/>
        <dbReference type="ChEBI" id="CHEBI:29985"/>
        <dbReference type="ChEBI" id="CHEBI:29991"/>
        <dbReference type="EC" id="2.6.1.1"/>
    </reaction>
</comment>
<name>A0ABS1S7V1_9RHOB</name>
<dbReference type="Proteomes" id="UP000644749">
    <property type="component" value="Unassembled WGS sequence"/>
</dbReference>
<dbReference type="PANTHER" id="PTHR46383">
    <property type="entry name" value="ASPARTATE AMINOTRANSFERASE"/>
    <property type="match status" value="1"/>
</dbReference>
<dbReference type="Gene3D" id="3.90.1150.10">
    <property type="entry name" value="Aspartate Aminotransferase, domain 1"/>
    <property type="match status" value="1"/>
</dbReference>
<keyword evidence="4 7" id="KW-0808">Transferase</keyword>
<keyword evidence="5" id="KW-0663">Pyridoxal phosphate</keyword>
<evidence type="ECO:0000256" key="7">
    <source>
        <dbReference type="RuleBase" id="RU000481"/>
    </source>
</evidence>
<evidence type="ECO:0000256" key="3">
    <source>
        <dbReference type="ARBA" id="ARBA00022576"/>
    </source>
</evidence>
<dbReference type="InterPro" id="IPR050596">
    <property type="entry name" value="AspAT/PAT-like"/>
</dbReference>
<dbReference type="SUPFAM" id="SSF53383">
    <property type="entry name" value="PLP-dependent transferases"/>
    <property type="match status" value="1"/>
</dbReference>
<comment type="similarity">
    <text evidence="2 7">Belongs to the class-I pyridoxal-phosphate-dependent aminotransferase family.</text>
</comment>
<comment type="caution">
    <text evidence="9">The sequence shown here is derived from an EMBL/GenBank/DDBJ whole genome shotgun (WGS) entry which is preliminary data.</text>
</comment>